<feature type="transmembrane region" description="Helical" evidence="1">
    <location>
        <begin position="76"/>
        <end position="95"/>
    </location>
</feature>
<dbReference type="EMBL" id="JBHDIY010000002">
    <property type="protein sequence ID" value="MFL4470612.1"/>
    <property type="molecule type" value="Genomic_DNA"/>
</dbReference>
<sequence length="309" mass="35110">MSFTSSAKRLPLERVRAVEWVTLGLFLACAAMWVASLFVLPQWSVLVATTALVLSLVLHSSLSHEVLHGHPFPSRYASEALVLITPGLAIPYLRFRDTHLAHHQDARLTDPYDDPESNYLDPDVWARLPRAVQLVLRVNNTLAGRILLGPVIAQVAFMRGDWQAMRNGDRQVIKGWLLHIPGVALVLAVVWASPMPIWCYLVACYGALSILKIRTFLEHQAHTLARGRTVIVEDRGLLAFLFLNNNLHVVHHMHPRVPWYRLPALYRENAARYLSTNEGYRYRSYAEVFARHFLSAKDPVAHPLWSRDP</sequence>
<dbReference type="CDD" id="cd03509">
    <property type="entry name" value="DesA_FADS-like"/>
    <property type="match status" value="1"/>
</dbReference>
<keyword evidence="1" id="KW-0472">Membrane</keyword>
<keyword evidence="4" id="KW-1185">Reference proteome</keyword>
<keyword evidence="1" id="KW-1133">Transmembrane helix</keyword>
<evidence type="ECO:0000313" key="3">
    <source>
        <dbReference type="EMBL" id="MFL4470612.1"/>
    </source>
</evidence>
<dbReference type="InterPro" id="IPR005804">
    <property type="entry name" value="FA_desaturase_dom"/>
</dbReference>
<reference evidence="3 4" key="1">
    <citation type="submission" date="2024-08" db="EMBL/GenBank/DDBJ databases">
        <title>Tateyamaria sp. nov., isolated from marine algae.</title>
        <authorList>
            <person name="Choi B.J."/>
            <person name="Kim J.M."/>
            <person name="Lee J.K."/>
            <person name="Choi D.G."/>
            <person name="Bayburt H."/>
            <person name="Baek J.H."/>
            <person name="Han D.M."/>
            <person name="Jeon C.O."/>
        </authorList>
    </citation>
    <scope>NUCLEOTIDE SEQUENCE [LARGE SCALE GENOMIC DNA]</scope>
    <source>
        <strain evidence="3 4">KMU-156</strain>
    </source>
</reference>
<name>A0ABW8UUK8_9RHOB</name>
<proteinExistence type="predicted"/>
<dbReference type="RefSeq" id="WP_407592460.1">
    <property type="nucleotide sequence ID" value="NZ_JBHDIY010000002.1"/>
</dbReference>
<feature type="transmembrane region" description="Helical" evidence="1">
    <location>
        <begin position="20"/>
        <end position="39"/>
    </location>
</feature>
<evidence type="ECO:0000259" key="2">
    <source>
        <dbReference type="Pfam" id="PF00487"/>
    </source>
</evidence>
<dbReference type="Pfam" id="PF00487">
    <property type="entry name" value="FA_desaturase"/>
    <property type="match status" value="1"/>
</dbReference>
<keyword evidence="1" id="KW-0812">Transmembrane</keyword>
<feature type="domain" description="Fatty acid desaturase" evidence="2">
    <location>
        <begin position="42"/>
        <end position="282"/>
    </location>
</feature>
<accession>A0ABW8UUK8</accession>
<gene>
    <name evidence="3" type="ORF">ACERZ8_12240</name>
</gene>
<protein>
    <submittedName>
        <fullName evidence="3">Fatty acid desaturase</fullName>
    </submittedName>
</protein>
<organism evidence="3 4">
    <name type="scientific">Tateyamaria armeniaca</name>
    <dbReference type="NCBI Taxonomy" id="2518930"/>
    <lineage>
        <taxon>Bacteria</taxon>
        <taxon>Pseudomonadati</taxon>
        <taxon>Pseudomonadota</taxon>
        <taxon>Alphaproteobacteria</taxon>
        <taxon>Rhodobacterales</taxon>
        <taxon>Roseobacteraceae</taxon>
        <taxon>Tateyamaria</taxon>
    </lineage>
</organism>
<evidence type="ECO:0000256" key="1">
    <source>
        <dbReference type="SAM" id="Phobius"/>
    </source>
</evidence>
<comment type="caution">
    <text evidence="3">The sequence shown here is derived from an EMBL/GenBank/DDBJ whole genome shotgun (WGS) entry which is preliminary data.</text>
</comment>
<feature type="transmembrane region" description="Helical" evidence="1">
    <location>
        <begin position="172"/>
        <end position="191"/>
    </location>
</feature>
<evidence type="ECO:0000313" key="4">
    <source>
        <dbReference type="Proteomes" id="UP001627408"/>
    </source>
</evidence>
<dbReference type="Proteomes" id="UP001627408">
    <property type="component" value="Unassembled WGS sequence"/>
</dbReference>